<keyword evidence="4" id="KW-0645">Protease</keyword>
<evidence type="ECO:0000256" key="7">
    <source>
        <dbReference type="ARBA" id="ARBA00022801"/>
    </source>
</evidence>
<dbReference type="InterPro" id="IPR008915">
    <property type="entry name" value="Peptidase_M50"/>
</dbReference>
<organism evidence="14 15">
    <name type="scientific">Caproiciproducens galactitolivorans</name>
    <dbReference type="NCBI Taxonomy" id="642589"/>
    <lineage>
        <taxon>Bacteria</taxon>
        <taxon>Bacillati</taxon>
        <taxon>Bacillota</taxon>
        <taxon>Clostridia</taxon>
        <taxon>Eubacteriales</taxon>
        <taxon>Acutalibacteraceae</taxon>
        <taxon>Caproiciproducens</taxon>
    </lineage>
</organism>
<keyword evidence="9 12" id="KW-1133">Transmembrane helix</keyword>
<keyword evidence="10" id="KW-0482">Metalloprotease</keyword>
<evidence type="ECO:0000256" key="9">
    <source>
        <dbReference type="ARBA" id="ARBA00022989"/>
    </source>
</evidence>
<dbReference type="Proteomes" id="UP001082703">
    <property type="component" value="Unassembled WGS sequence"/>
</dbReference>
<evidence type="ECO:0000256" key="11">
    <source>
        <dbReference type="ARBA" id="ARBA00023136"/>
    </source>
</evidence>
<feature type="transmembrane region" description="Helical" evidence="12">
    <location>
        <begin position="7"/>
        <end position="27"/>
    </location>
</feature>
<evidence type="ECO:0000256" key="12">
    <source>
        <dbReference type="SAM" id="Phobius"/>
    </source>
</evidence>
<keyword evidence="15" id="KW-1185">Reference proteome</keyword>
<evidence type="ECO:0000256" key="3">
    <source>
        <dbReference type="ARBA" id="ARBA00007931"/>
    </source>
</evidence>
<comment type="cofactor">
    <cofactor evidence="1">
        <name>Zn(2+)</name>
        <dbReference type="ChEBI" id="CHEBI:29105"/>
    </cofactor>
</comment>
<comment type="subcellular location">
    <subcellularLocation>
        <location evidence="2">Membrane</location>
        <topology evidence="2">Multi-pass membrane protein</topology>
    </subcellularLocation>
</comment>
<feature type="transmembrane region" description="Helical" evidence="12">
    <location>
        <begin position="152"/>
        <end position="173"/>
    </location>
</feature>
<dbReference type="EMBL" id="JAPOHA010000007">
    <property type="protein sequence ID" value="MCY1714324.1"/>
    <property type="molecule type" value="Genomic_DNA"/>
</dbReference>
<evidence type="ECO:0000256" key="1">
    <source>
        <dbReference type="ARBA" id="ARBA00001947"/>
    </source>
</evidence>
<sequence length="200" mass="22199">MISFTIHNCRITVGFLFLAVFTVFLLYDTSNTAVFWILAAAVHEAGHILVMHAYGAAPVQMKFTPFGIDIIKPPQLCRGYGRDALISLAGPGANFVCVLLCYLFNNKIYSSFLFANLVLAVFNLLPIEPLDGGQALYSILCAKYRSDQSLKIVSVTSFIVVTPLAIVGFLVLFRSRGNYSLFAVCVYLIFLLLFKKGRYE</sequence>
<evidence type="ECO:0000256" key="6">
    <source>
        <dbReference type="ARBA" id="ARBA00022723"/>
    </source>
</evidence>
<comment type="caution">
    <text evidence="14">The sequence shown here is derived from an EMBL/GenBank/DDBJ whole genome shotgun (WGS) entry which is preliminary data.</text>
</comment>
<proteinExistence type="inferred from homology"/>
<dbReference type="PANTHER" id="PTHR39188">
    <property type="entry name" value="MEMBRANE-ASSOCIATED ZINC METALLOPROTEASE M50B"/>
    <property type="match status" value="1"/>
</dbReference>
<reference evidence="14 15" key="1">
    <citation type="submission" date="2022-11" db="EMBL/GenBank/DDBJ databases">
        <authorList>
            <person name="Caiyu Z."/>
        </authorList>
    </citation>
    <scope>NUCLEOTIDE SEQUENCE [LARGE SCALE GENOMIC DNA]</scope>
    <source>
        <strain evidence="14 15">YR-4</strain>
    </source>
</reference>
<comment type="similarity">
    <text evidence="3">Belongs to the peptidase M50B family.</text>
</comment>
<evidence type="ECO:0000256" key="10">
    <source>
        <dbReference type="ARBA" id="ARBA00023049"/>
    </source>
</evidence>
<keyword evidence="6" id="KW-0479">Metal-binding</keyword>
<keyword evidence="7" id="KW-0378">Hydrolase</keyword>
<accession>A0ABT4BTV9</accession>
<keyword evidence="8" id="KW-0862">Zinc</keyword>
<dbReference type="PANTHER" id="PTHR39188:SF3">
    <property type="entry name" value="STAGE IV SPORULATION PROTEIN FB"/>
    <property type="match status" value="1"/>
</dbReference>
<feature type="transmembrane region" description="Helical" evidence="12">
    <location>
        <begin position="84"/>
        <end position="105"/>
    </location>
</feature>
<keyword evidence="11 12" id="KW-0472">Membrane</keyword>
<dbReference type="RefSeq" id="WP_268058365.1">
    <property type="nucleotide sequence ID" value="NZ_JAPOHA010000007.1"/>
</dbReference>
<keyword evidence="5 12" id="KW-0812">Transmembrane</keyword>
<feature type="transmembrane region" description="Helical" evidence="12">
    <location>
        <begin position="179"/>
        <end position="194"/>
    </location>
</feature>
<feature type="transmembrane region" description="Helical" evidence="12">
    <location>
        <begin position="111"/>
        <end position="131"/>
    </location>
</feature>
<gene>
    <name evidence="14" type="ORF">OUY18_08655</name>
</gene>
<evidence type="ECO:0000256" key="2">
    <source>
        <dbReference type="ARBA" id="ARBA00004141"/>
    </source>
</evidence>
<name>A0ABT4BTV9_9FIRM</name>
<evidence type="ECO:0000256" key="4">
    <source>
        <dbReference type="ARBA" id="ARBA00022670"/>
    </source>
</evidence>
<evidence type="ECO:0000313" key="15">
    <source>
        <dbReference type="Proteomes" id="UP001082703"/>
    </source>
</evidence>
<feature type="domain" description="Peptidase M50" evidence="13">
    <location>
        <begin position="110"/>
        <end position="160"/>
    </location>
</feature>
<dbReference type="Pfam" id="PF02163">
    <property type="entry name" value="Peptidase_M50"/>
    <property type="match status" value="1"/>
</dbReference>
<feature type="transmembrane region" description="Helical" evidence="12">
    <location>
        <begin position="33"/>
        <end position="54"/>
    </location>
</feature>
<protein>
    <submittedName>
        <fullName evidence="14">Peptidase M50</fullName>
    </submittedName>
</protein>
<evidence type="ECO:0000256" key="8">
    <source>
        <dbReference type="ARBA" id="ARBA00022833"/>
    </source>
</evidence>
<evidence type="ECO:0000313" key="14">
    <source>
        <dbReference type="EMBL" id="MCY1714324.1"/>
    </source>
</evidence>
<evidence type="ECO:0000259" key="13">
    <source>
        <dbReference type="Pfam" id="PF02163"/>
    </source>
</evidence>
<evidence type="ECO:0000256" key="5">
    <source>
        <dbReference type="ARBA" id="ARBA00022692"/>
    </source>
</evidence>